<keyword evidence="4 10" id="KW-0547">Nucleotide-binding</keyword>
<evidence type="ECO:0000256" key="7">
    <source>
        <dbReference type="ARBA" id="ARBA00022984"/>
    </source>
</evidence>
<evidence type="ECO:0000256" key="1">
    <source>
        <dbReference type="ARBA" id="ARBA00022490"/>
    </source>
</evidence>
<dbReference type="STRING" id="441112.SAMN04488094_102425"/>
<dbReference type="EMBL" id="FOLG01000002">
    <property type="protein sequence ID" value="SFC06799.1"/>
    <property type="molecule type" value="Genomic_DNA"/>
</dbReference>
<dbReference type="InterPro" id="IPR036615">
    <property type="entry name" value="Mur_ligase_C_dom_sf"/>
</dbReference>
<dbReference type="NCBIfam" id="TIGR01143">
    <property type="entry name" value="murF"/>
    <property type="match status" value="1"/>
</dbReference>
<dbReference type="GO" id="GO:0047480">
    <property type="term" value="F:UDP-N-acetylmuramoyl-tripeptide-D-alanyl-D-alanine ligase activity"/>
    <property type="evidence" value="ECO:0007669"/>
    <property type="project" value="UniProtKB-UniRule"/>
</dbReference>
<dbReference type="Pfam" id="PF08245">
    <property type="entry name" value="Mur_ligase_M"/>
    <property type="match status" value="1"/>
</dbReference>
<reference evidence="15 16" key="1">
    <citation type="submission" date="2016-10" db="EMBL/GenBank/DDBJ databases">
        <authorList>
            <person name="de Groot N.N."/>
        </authorList>
    </citation>
    <scope>NUCLEOTIDE SEQUENCE [LARGE SCALE GENOMIC DNA]</scope>
    <source>
        <strain evidence="15 16">DSM 19548</strain>
    </source>
</reference>
<feature type="domain" description="Mur ligase N-terminal catalytic" evidence="12">
    <location>
        <begin position="24"/>
        <end position="95"/>
    </location>
</feature>
<dbReference type="AlphaFoldDB" id="A0A1I1G4N2"/>
<evidence type="ECO:0000256" key="2">
    <source>
        <dbReference type="ARBA" id="ARBA00022598"/>
    </source>
</evidence>
<dbReference type="GO" id="GO:0008360">
    <property type="term" value="P:regulation of cell shape"/>
    <property type="evidence" value="ECO:0007669"/>
    <property type="project" value="UniProtKB-KW"/>
</dbReference>
<dbReference type="InterPro" id="IPR004101">
    <property type="entry name" value="Mur_ligase_C"/>
</dbReference>
<dbReference type="GO" id="GO:0009252">
    <property type="term" value="P:peptidoglycan biosynthetic process"/>
    <property type="evidence" value="ECO:0007669"/>
    <property type="project" value="UniProtKB-UniRule"/>
</dbReference>
<keyword evidence="9 10" id="KW-0961">Cell wall biogenesis/degradation</keyword>
<feature type="domain" description="Mur ligase central" evidence="14">
    <location>
        <begin position="107"/>
        <end position="300"/>
    </location>
</feature>
<evidence type="ECO:0000256" key="4">
    <source>
        <dbReference type="ARBA" id="ARBA00022741"/>
    </source>
</evidence>
<dbReference type="InterPro" id="IPR005863">
    <property type="entry name" value="UDP-N-AcMur_synth"/>
</dbReference>
<dbReference type="HAMAP" id="MF_02019">
    <property type="entry name" value="MurF"/>
    <property type="match status" value="1"/>
</dbReference>
<dbReference type="UniPathway" id="UPA00219"/>
<evidence type="ECO:0000259" key="13">
    <source>
        <dbReference type="Pfam" id="PF02875"/>
    </source>
</evidence>
<dbReference type="InterPro" id="IPR051046">
    <property type="entry name" value="MurCDEF_CellWall_CoF430Synth"/>
</dbReference>
<dbReference type="EC" id="6.3.2.10" evidence="10 11"/>
<dbReference type="Gene3D" id="3.90.190.20">
    <property type="entry name" value="Mur ligase, C-terminal domain"/>
    <property type="match status" value="1"/>
</dbReference>
<dbReference type="Proteomes" id="UP000198728">
    <property type="component" value="Unassembled WGS sequence"/>
</dbReference>
<dbReference type="Pfam" id="PF02875">
    <property type="entry name" value="Mur_ligase_C"/>
    <property type="match status" value="1"/>
</dbReference>
<comment type="pathway">
    <text evidence="10 11">Cell wall biogenesis; peptidoglycan biosynthesis.</text>
</comment>
<dbReference type="SUPFAM" id="SSF63418">
    <property type="entry name" value="MurE/MurF N-terminal domain"/>
    <property type="match status" value="1"/>
</dbReference>
<evidence type="ECO:0000313" key="16">
    <source>
        <dbReference type="Proteomes" id="UP000198728"/>
    </source>
</evidence>
<evidence type="ECO:0000256" key="6">
    <source>
        <dbReference type="ARBA" id="ARBA00022960"/>
    </source>
</evidence>
<dbReference type="Gene3D" id="3.40.1390.10">
    <property type="entry name" value="MurE/MurF, N-terminal domain"/>
    <property type="match status" value="1"/>
</dbReference>
<gene>
    <name evidence="10" type="primary">murF</name>
    <name evidence="15" type="ORF">SAMN04488094_102425</name>
</gene>
<keyword evidence="5 10" id="KW-0067">ATP-binding</keyword>
<dbReference type="GO" id="GO:0051301">
    <property type="term" value="P:cell division"/>
    <property type="evidence" value="ECO:0007669"/>
    <property type="project" value="UniProtKB-KW"/>
</dbReference>
<evidence type="ECO:0000256" key="3">
    <source>
        <dbReference type="ARBA" id="ARBA00022618"/>
    </source>
</evidence>
<keyword evidence="16" id="KW-1185">Reference proteome</keyword>
<dbReference type="InterPro" id="IPR013221">
    <property type="entry name" value="Mur_ligase_cen"/>
</dbReference>
<proteinExistence type="inferred from homology"/>
<evidence type="ECO:0000256" key="11">
    <source>
        <dbReference type="RuleBase" id="RU004136"/>
    </source>
</evidence>
<keyword evidence="7 10" id="KW-0573">Peptidoglycan synthesis</keyword>
<dbReference type="Gene3D" id="3.40.1190.10">
    <property type="entry name" value="Mur-like, catalytic domain"/>
    <property type="match status" value="1"/>
</dbReference>
<evidence type="ECO:0000259" key="12">
    <source>
        <dbReference type="Pfam" id="PF01225"/>
    </source>
</evidence>
<dbReference type="PANTHER" id="PTHR43024">
    <property type="entry name" value="UDP-N-ACETYLMURAMOYL-TRIPEPTIDE--D-ALANYL-D-ALANINE LIGASE"/>
    <property type="match status" value="1"/>
</dbReference>
<evidence type="ECO:0000256" key="5">
    <source>
        <dbReference type="ARBA" id="ARBA00022840"/>
    </source>
</evidence>
<evidence type="ECO:0000256" key="8">
    <source>
        <dbReference type="ARBA" id="ARBA00023306"/>
    </source>
</evidence>
<dbReference type="SUPFAM" id="SSF53623">
    <property type="entry name" value="MurD-like peptide ligases, catalytic domain"/>
    <property type="match status" value="1"/>
</dbReference>
<comment type="function">
    <text evidence="10 11">Involved in cell wall formation. Catalyzes the final step in the synthesis of UDP-N-acetylmuramoyl-pentapeptide, the precursor of murein.</text>
</comment>
<evidence type="ECO:0000259" key="14">
    <source>
        <dbReference type="Pfam" id="PF08245"/>
    </source>
</evidence>
<comment type="similarity">
    <text evidence="10">Belongs to the MurCDEF family. MurF subfamily.</text>
</comment>
<dbReference type="GO" id="GO:0005737">
    <property type="term" value="C:cytoplasm"/>
    <property type="evidence" value="ECO:0007669"/>
    <property type="project" value="UniProtKB-SubCell"/>
</dbReference>
<keyword evidence="3 10" id="KW-0132">Cell division</keyword>
<dbReference type="GO" id="GO:0005524">
    <property type="term" value="F:ATP binding"/>
    <property type="evidence" value="ECO:0007669"/>
    <property type="project" value="UniProtKB-UniRule"/>
</dbReference>
<keyword evidence="1 10" id="KW-0963">Cytoplasm</keyword>
<dbReference type="RefSeq" id="WP_093359774.1">
    <property type="nucleotide sequence ID" value="NZ_FOLG01000002.1"/>
</dbReference>
<evidence type="ECO:0000256" key="9">
    <source>
        <dbReference type="ARBA" id="ARBA00023316"/>
    </source>
</evidence>
<dbReference type="GO" id="GO:0008766">
    <property type="term" value="F:UDP-N-acetylmuramoylalanyl-D-glutamyl-2,6-diaminopimelate-D-alanyl-D-alanine ligase activity"/>
    <property type="evidence" value="ECO:0007669"/>
    <property type="project" value="RHEA"/>
</dbReference>
<keyword evidence="2 10" id="KW-0436">Ligase</keyword>
<keyword evidence="8 10" id="KW-0131">Cell cycle</keyword>
<comment type="catalytic activity">
    <reaction evidence="10 11">
        <text>D-alanyl-D-alanine + UDP-N-acetyl-alpha-D-muramoyl-L-alanyl-gamma-D-glutamyl-meso-2,6-diaminopimelate + ATP = UDP-N-acetyl-alpha-D-muramoyl-L-alanyl-gamma-D-glutamyl-meso-2,6-diaminopimeloyl-D-alanyl-D-alanine + ADP + phosphate + H(+)</text>
        <dbReference type="Rhea" id="RHEA:28374"/>
        <dbReference type="ChEBI" id="CHEBI:15378"/>
        <dbReference type="ChEBI" id="CHEBI:30616"/>
        <dbReference type="ChEBI" id="CHEBI:43474"/>
        <dbReference type="ChEBI" id="CHEBI:57822"/>
        <dbReference type="ChEBI" id="CHEBI:61386"/>
        <dbReference type="ChEBI" id="CHEBI:83905"/>
        <dbReference type="ChEBI" id="CHEBI:456216"/>
        <dbReference type="EC" id="6.3.2.10"/>
    </reaction>
</comment>
<organism evidence="15 16">
    <name type="scientific">Tropicimonas isoalkanivorans</name>
    <dbReference type="NCBI Taxonomy" id="441112"/>
    <lineage>
        <taxon>Bacteria</taxon>
        <taxon>Pseudomonadati</taxon>
        <taxon>Pseudomonadota</taxon>
        <taxon>Alphaproteobacteria</taxon>
        <taxon>Rhodobacterales</taxon>
        <taxon>Roseobacteraceae</taxon>
        <taxon>Tropicimonas</taxon>
    </lineage>
</organism>
<dbReference type="OrthoDB" id="9800958at2"/>
<dbReference type="InterPro" id="IPR000713">
    <property type="entry name" value="Mur_ligase_N"/>
</dbReference>
<keyword evidence="6 10" id="KW-0133">Cell shape</keyword>
<accession>A0A1I1G4N2</accession>
<dbReference type="InterPro" id="IPR035911">
    <property type="entry name" value="MurE/MurF_N"/>
</dbReference>
<comment type="subcellular location">
    <subcellularLocation>
        <location evidence="10 11">Cytoplasm</location>
    </subcellularLocation>
</comment>
<dbReference type="SUPFAM" id="SSF53244">
    <property type="entry name" value="MurD-like peptide ligases, peptide-binding domain"/>
    <property type="match status" value="1"/>
</dbReference>
<dbReference type="PANTHER" id="PTHR43024:SF1">
    <property type="entry name" value="UDP-N-ACETYLMURAMOYL-TRIPEPTIDE--D-ALANYL-D-ALANINE LIGASE"/>
    <property type="match status" value="1"/>
</dbReference>
<sequence length="482" mass="50388">MTALWTSDYAAAATGGCATRPWQAHSVSIDSRTLEPGALFVALKDVRDGHEFVADALKRGAAAAMVSRVPEGLAEDAPLLIVDDVLRGLEALASAARARTTAKVIGITGSVGKTSTKEMLRAILAGQGKVHAAEKSYNNHWGVPLTLARMPADADFAVIEIGMNHPGEIAPLARLADLDAALVTTVAPAHLAAFGRVENIAREKASIMQGLRPGGVAVLNADIPTSETLFDAARTRGARIVGFGEKGSEATLLVSTPQNGQTVAQARMTGPDGAVHPLLFKLQSPGKHFAMNGLAALAVAAALGVDLALAAGDLGRWAPYEGRGARETILLDIVHDGMTLELIDDSYNANPASVGAALDMLAAIAPVDGIGRVSRGRRIAILGDMLELGADEMTLHAALAEHPAMASVDVIHCVGARSHALWEALPAERRGQWCQDSAEMAAEMRHLLDAGDIVLVKGSLGIRLSRVVDAIRKLGQVRPQET</sequence>
<evidence type="ECO:0000256" key="10">
    <source>
        <dbReference type="HAMAP-Rule" id="MF_02019"/>
    </source>
</evidence>
<evidence type="ECO:0000313" key="15">
    <source>
        <dbReference type="EMBL" id="SFC06799.1"/>
    </source>
</evidence>
<protein>
    <recommendedName>
        <fullName evidence="10 11">UDP-N-acetylmuramoyl-tripeptide--D-alanyl-D-alanine ligase</fullName>
        <ecNumber evidence="10 11">6.3.2.10</ecNumber>
    </recommendedName>
    <alternativeName>
        <fullName evidence="10">D-alanyl-D-alanine-adding enzyme</fullName>
    </alternativeName>
</protein>
<name>A0A1I1G4N2_9RHOB</name>
<feature type="domain" description="Mur ligase C-terminal" evidence="13">
    <location>
        <begin position="339"/>
        <end position="459"/>
    </location>
</feature>
<dbReference type="InterPro" id="IPR036565">
    <property type="entry name" value="Mur-like_cat_sf"/>
</dbReference>
<dbReference type="GO" id="GO:0071555">
    <property type="term" value="P:cell wall organization"/>
    <property type="evidence" value="ECO:0007669"/>
    <property type="project" value="UniProtKB-KW"/>
</dbReference>
<dbReference type="Pfam" id="PF01225">
    <property type="entry name" value="Mur_ligase"/>
    <property type="match status" value="1"/>
</dbReference>
<feature type="binding site" evidence="10">
    <location>
        <begin position="109"/>
        <end position="115"/>
    </location>
    <ligand>
        <name>ATP</name>
        <dbReference type="ChEBI" id="CHEBI:30616"/>
    </ligand>
</feature>